<dbReference type="AlphaFoldDB" id="A0A3B3S3F0"/>
<reference evidence="1" key="1">
    <citation type="submission" date="2025-08" db="UniProtKB">
        <authorList>
            <consortium name="Ensembl"/>
        </authorList>
    </citation>
    <scope>IDENTIFICATION</scope>
</reference>
<dbReference type="STRING" id="1676925.ENSPKIP00000025053"/>
<accession>A0A3B3S3F0</accession>
<dbReference type="Proteomes" id="UP000261540">
    <property type="component" value="Unplaced"/>
</dbReference>
<evidence type="ECO:0000313" key="1">
    <source>
        <dbReference type="Ensembl" id="ENSPKIP00000025053.1"/>
    </source>
</evidence>
<dbReference type="GeneTree" id="ENSGT01030000234625"/>
<keyword evidence="2" id="KW-1185">Reference proteome</keyword>
<dbReference type="Ensembl" id="ENSPKIT00000005775.1">
    <property type="protein sequence ID" value="ENSPKIP00000025053.1"/>
    <property type="gene ID" value="ENSPKIG00000008059.1"/>
</dbReference>
<protein>
    <submittedName>
        <fullName evidence="1">Si:ch211-163l21.7</fullName>
    </submittedName>
</protein>
<evidence type="ECO:0000313" key="2">
    <source>
        <dbReference type="Proteomes" id="UP000261540"/>
    </source>
</evidence>
<organism evidence="1 2">
    <name type="scientific">Paramormyrops kingsleyae</name>
    <dbReference type="NCBI Taxonomy" id="1676925"/>
    <lineage>
        <taxon>Eukaryota</taxon>
        <taxon>Metazoa</taxon>
        <taxon>Chordata</taxon>
        <taxon>Craniata</taxon>
        <taxon>Vertebrata</taxon>
        <taxon>Euteleostomi</taxon>
        <taxon>Actinopterygii</taxon>
        <taxon>Neopterygii</taxon>
        <taxon>Teleostei</taxon>
        <taxon>Osteoglossocephala</taxon>
        <taxon>Osteoglossomorpha</taxon>
        <taxon>Osteoglossiformes</taxon>
        <taxon>Mormyridae</taxon>
        <taxon>Paramormyrops</taxon>
    </lineage>
</organism>
<reference evidence="1" key="2">
    <citation type="submission" date="2025-09" db="UniProtKB">
        <authorList>
            <consortium name="Ensembl"/>
        </authorList>
    </citation>
    <scope>IDENTIFICATION</scope>
</reference>
<name>A0A3B3S3F0_9TELE</name>
<dbReference type="InterPro" id="IPR022179">
    <property type="entry name" value="CFAP276"/>
</dbReference>
<dbReference type="Pfam" id="PF12494">
    <property type="entry name" value="DUF3695"/>
    <property type="match status" value="1"/>
</dbReference>
<proteinExistence type="predicted"/>
<sequence>MPSHRDPFPPLKYENDNTFTGKRECQKLPYNKPVHLAQNDQPWCRLSESATLASSRRGVFHHDAGVPRDSLDLHLKATYDHHQEFLRTKNQTLFQKETFSNDDGRILTIPAEEDPPRNSGATAQIQMWVNPQKLSIYSIKGTIGKNTFNFLILLLNRNTQTLYSDIFSLISAEPNINDGGGAQQHSVVNVEIVRQTKYVFGLYVVFLLRFSANSTHREVEYETALSHHDTFLLLTLNQFYFMNSKVIHNFSKCVYLSQTIPSILATVCVKLHNLLIW</sequence>